<reference evidence="3 4" key="1">
    <citation type="submission" date="2016-08" db="EMBL/GenBank/DDBJ databases">
        <title>A Parts List for Fungal Cellulosomes Revealed by Comparative Genomics.</title>
        <authorList>
            <consortium name="DOE Joint Genome Institute"/>
            <person name="Haitjema C.H."/>
            <person name="Gilmore S.P."/>
            <person name="Henske J.K."/>
            <person name="Solomon K.V."/>
            <person name="De Groot R."/>
            <person name="Kuo A."/>
            <person name="Mondo S.J."/>
            <person name="Salamov A.A."/>
            <person name="Labutti K."/>
            <person name="Zhao Z."/>
            <person name="Chiniquy J."/>
            <person name="Barry K."/>
            <person name="Brewer H.M."/>
            <person name="Purvine S.O."/>
            <person name="Wright A.T."/>
            <person name="Boxma B."/>
            <person name="Van Alen T."/>
            <person name="Hackstein J.H."/>
            <person name="Baker S.E."/>
            <person name="Grigoriev I.V."/>
            <person name="O'Malley M.A."/>
        </authorList>
    </citation>
    <scope>NUCLEOTIDE SEQUENCE [LARGE SCALE GENOMIC DNA]</scope>
    <source>
        <strain evidence="3 4">S4</strain>
    </source>
</reference>
<feature type="region of interest" description="Disordered" evidence="1">
    <location>
        <begin position="22"/>
        <end position="41"/>
    </location>
</feature>
<dbReference type="PROSITE" id="PS50006">
    <property type="entry name" value="FHA_DOMAIN"/>
    <property type="match status" value="1"/>
</dbReference>
<dbReference type="InterPro" id="IPR051176">
    <property type="entry name" value="Cent_Immune-Sig_Mod"/>
</dbReference>
<proteinExistence type="predicted"/>
<feature type="domain" description="FHA" evidence="2">
    <location>
        <begin position="290"/>
        <end position="343"/>
    </location>
</feature>
<sequence>MEYINSNPGSIPNNVSSYLNDGGNSMVRSTSQSFSPLRPNLPKDLLKKTNNDHYLVKHIINNKMLHSRFNSEDCSPSPNHLHSYSDLGIKNSNSQEYNKLSSELSNISIETLTNMNPNEINNSLIELEILKKKLIELKVKSIENRNYNNELDNTFINDRLCESNTASNNSKRNISGNNYIERTLIDSDDYNNVKINCATIEGNYSPKQNKDYMESLHLKIQSEKGSPSKLSENFMADNDEYLDNYSNPHGDKNKTIVLSDYKSPVINNNIKLISKCDLFDTLIIDLKEKYCLGRNNNENLPNFIVFNSLVVSRHHAELFMENNSLYIIDVGSNGGTFINNKRISEPGRRSQPIQLYSGDIVQLGQDYTENDKNDQFDESVYKSVVFEISIPIEPQQDDKLKQAINSIIDVYSYEDDDNELNKAKSDSNLNSKRTSIDNNNINVAVDSYNNYNNGINNNKREKTKELYDTTVIDESTKYQLELYEKTKNLNDKYSNLNIHLLDSVKDPCLQFFFVIYSDKKKIHKIQILNDNTECIFEVTLKDWLNKRWKSKDENKGKLHITDKREEYSPTSSIKINKIGKITNISADNYQLGFIETISDMKYIVETPGQNEGSPQFCFTGDFEQQNWLCITKFRDSRKQRCIGEAKGKQLVEKSSKERKWVVSIQLETGNYSQLLLSAAILIVASTGPYY</sequence>
<dbReference type="AlphaFoldDB" id="A0A1Y1XI21"/>
<dbReference type="OrthoDB" id="687730at2759"/>
<dbReference type="Proteomes" id="UP000193944">
    <property type="component" value="Unassembled WGS sequence"/>
</dbReference>
<feature type="compositionally biased region" description="Polar residues" evidence="1">
    <location>
        <begin position="22"/>
        <end position="35"/>
    </location>
</feature>
<dbReference type="EMBL" id="MCFG01000036">
    <property type="protein sequence ID" value="ORX85400.1"/>
    <property type="molecule type" value="Genomic_DNA"/>
</dbReference>
<evidence type="ECO:0000256" key="1">
    <source>
        <dbReference type="SAM" id="MobiDB-lite"/>
    </source>
</evidence>
<dbReference type="SUPFAM" id="SSF49879">
    <property type="entry name" value="SMAD/FHA domain"/>
    <property type="match status" value="1"/>
</dbReference>
<comment type="caution">
    <text evidence="3">The sequence shown here is derived from an EMBL/GenBank/DDBJ whole genome shotgun (WGS) entry which is preliminary data.</text>
</comment>
<dbReference type="InterPro" id="IPR008984">
    <property type="entry name" value="SMAD_FHA_dom_sf"/>
</dbReference>
<dbReference type="Gene3D" id="2.60.200.20">
    <property type="match status" value="1"/>
</dbReference>
<accession>A0A1Y1XI21</accession>
<dbReference type="Pfam" id="PF00498">
    <property type="entry name" value="FHA"/>
    <property type="match status" value="1"/>
</dbReference>
<evidence type="ECO:0000313" key="4">
    <source>
        <dbReference type="Proteomes" id="UP000193944"/>
    </source>
</evidence>
<name>A0A1Y1XI21_9FUNG</name>
<dbReference type="PANTHER" id="PTHR15715:SF37">
    <property type="entry name" value="LD47843P"/>
    <property type="match status" value="1"/>
</dbReference>
<dbReference type="STRING" id="1754192.A0A1Y1XI21"/>
<evidence type="ECO:0000259" key="2">
    <source>
        <dbReference type="PROSITE" id="PS50006"/>
    </source>
</evidence>
<reference evidence="3 4" key="2">
    <citation type="submission" date="2016-08" db="EMBL/GenBank/DDBJ databases">
        <title>Pervasive Adenine N6-methylation of Active Genes in Fungi.</title>
        <authorList>
            <consortium name="DOE Joint Genome Institute"/>
            <person name="Mondo S.J."/>
            <person name="Dannebaum R.O."/>
            <person name="Kuo R.C."/>
            <person name="Labutti K."/>
            <person name="Haridas S."/>
            <person name="Kuo A."/>
            <person name="Salamov A."/>
            <person name="Ahrendt S.R."/>
            <person name="Lipzen A."/>
            <person name="Sullivan W."/>
            <person name="Andreopoulos W.B."/>
            <person name="Clum A."/>
            <person name="Lindquist E."/>
            <person name="Daum C."/>
            <person name="Ramamoorthy G.K."/>
            <person name="Gryganskyi A."/>
            <person name="Culley D."/>
            <person name="Magnuson J.K."/>
            <person name="James T.Y."/>
            <person name="O'Malley M.A."/>
            <person name="Stajich J.E."/>
            <person name="Spatafora J.W."/>
            <person name="Visel A."/>
            <person name="Grigoriev I.V."/>
        </authorList>
    </citation>
    <scope>NUCLEOTIDE SEQUENCE [LARGE SCALE GENOMIC DNA]</scope>
    <source>
        <strain evidence="3 4">S4</strain>
    </source>
</reference>
<organism evidence="3 4">
    <name type="scientific">Anaeromyces robustus</name>
    <dbReference type="NCBI Taxonomy" id="1754192"/>
    <lineage>
        <taxon>Eukaryota</taxon>
        <taxon>Fungi</taxon>
        <taxon>Fungi incertae sedis</taxon>
        <taxon>Chytridiomycota</taxon>
        <taxon>Chytridiomycota incertae sedis</taxon>
        <taxon>Neocallimastigomycetes</taxon>
        <taxon>Neocallimastigales</taxon>
        <taxon>Neocallimastigaceae</taxon>
        <taxon>Anaeromyces</taxon>
    </lineage>
</organism>
<keyword evidence="4" id="KW-1185">Reference proteome</keyword>
<dbReference type="PANTHER" id="PTHR15715">
    <property type="entry name" value="CENTROSOMAL PROTEIN OF 170 KDA"/>
    <property type="match status" value="1"/>
</dbReference>
<gene>
    <name evidence="3" type="ORF">BCR32DRAFT_290699</name>
</gene>
<protein>
    <recommendedName>
        <fullName evidence="2">FHA domain-containing protein</fullName>
    </recommendedName>
</protein>
<evidence type="ECO:0000313" key="3">
    <source>
        <dbReference type="EMBL" id="ORX85400.1"/>
    </source>
</evidence>
<dbReference type="InterPro" id="IPR000253">
    <property type="entry name" value="FHA_dom"/>
</dbReference>
<dbReference type="SMART" id="SM00240">
    <property type="entry name" value="FHA"/>
    <property type="match status" value="1"/>
</dbReference>